<dbReference type="InterPro" id="IPR006315">
    <property type="entry name" value="OM_autotransptr_brl_dom"/>
</dbReference>
<evidence type="ECO:0000256" key="2">
    <source>
        <dbReference type="ARBA" id="ARBA00022729"/>
    </source>
</evidence>
<dbReference type="InterPro" id="IPR027385">
    <property type="entry name" value="Beta-barrel_OMP"/>
</dbReference>
<dbReference type="Pfam" id="PF13505">
    <property type="entry name" value="OMP_b-brl"/>
    <property type="match status" value="1"/>
</dbReference>
<feature type="domain" description="Outer membrane protein beta-barrel" evidence="7">
    <location>
        <begin position="7"/>
        <end position="235"/>
    </location>
</feature>
<comment type="similarity">
    <text evidence="5">Belongs to the Omp25/RopB family.</text>
</comment>
<comment type="subcellular location">
    <subcellularLocation>
        <location evidence="1">Cell outer membrane</location>
    </subcellularLocation>
</comment>
<accession>A0ABW6ZP01</accession>
<evidence type="ECO:0000256" key="3">
    <source>
        <dbReference type="ARBA" id="ARBA00023136"/>
    </source>
</evidence>
<keyword evidence="4" id="KW-0998">Cell outer membrane</keyword>
<dbReference type="SUPFAM" id="SSF56925">
    <property type="entry name" value="OMPA-like"/>
    <property type="match status" value="1"/>
</dbReference>
<evidence type="ECO:0000259" key="7">
    <source>
        <dbReference type="Pfam" id="PF13505"/>
    </source>
</evidence>
<reference evidence="8 9" key="1">
    <citation type="submission" date="2024-02" db="EMBL/GenBank/DDBJ databases">
        <title>Expansion and revision of Xanthobacter and proposal of Roseixanthobacter gen. nov.</title>
        <authorList>
            <person name="Soltysiak M.P.M."/>
            <person name="Jalihal A."/>
            <person name="Ory A."/>
            <person name="Chrisophersen C."/>
            <person name="Lee A.D."/>
            <person name="Boulton J."/>
            <person name="Springer M."/>
        </authorList>
    </citation>
    <scope>NUCLEOTIDE SEQUENCE [LARGE SCALE GENOMIC DNA]</scope>
    <source>
        <strain evidence="8 9">CB5</strain>
    </source>
</reference>
<dbReference type="EMBL" id="JBAFUR010000012">
    <property type="protein sequence ID" value="MFG1255578.1"/>
    <property type="molecule type" value="Genomic_DNA"/>
</dbReference>
<name>A0ABW6ZP01_9HYPH</name>
<evidence type="ECO:0000256" key="5">
    <source>
        <dbReference type="ARBA" id="ARBA00038306"/>
    </source>
</evidence>
<organism evidence="8 9">
    <name type="scientific">Xanthobacter aminoxidans</name>
    <dbReference type="NCBI Taxonomy" id="186280"/>
    <lineage>
        <taxon>Bacteria</taxon>
        <taxon>Pseudomonadati</taxon>
        <taxon>Pseudomonadota</taxon>
        <taxon>Alphaproteobacteria</taxon>
        <taxon>Hyphomicrobiales</taxon>
        <taxon>Xanthobacteraceae</taxon>
        <taxon>Xanthobacter</taxon>
    </lineage>
</organism>
<evidence type="ECO:0000256" key="6">
    <source>
        <dbReference type="SAM" id="SignalP"/>
    </source>
</evidence>
<dbReference type="PANTHER" id="PTHR34001">
    <property type="entry name" value="BLL7405 PROTEIN"/>
    <property type="match status" value="1"/>
</dbReference>
<dbReference type="Proteomes" id="UP001604043">
    <property type="component" value="Unassembled WGS sequence"/>
</dbReference>
<dbReference type="InterPro" id="IPR051692">
    <property type="entry name" value="OMP-like"/>
</dbReference>
<dbReference type="Gene3D" id="2.40.160.20">
    <property type="match status" value="1"/>
</dbReference>
<dbReference type="RefSeq" id="WP_029555762.1">
    <property type="nucleotide sequence ID" value="NZ_JAMJXC010000012.1"/>
</dbReference>
<feature type="signal peptide" evidence="6">
    <location>
        <begin position="1"/>
        <end position="20"/>
    </location>
</feature>
<keyword evidence="3" id="KW-0472">Membrane</keyword>
<sequence length="235" mass="24548">MKRFLLATVALAALSAPAAAADLATKYPVKAVAVVPVFSWTGFYIGGNVGYGGDSFTYDVNYFGAPVASASLNSSGFYAGGQIGYNYQFANNVVLGIETDLQWANIAGTVSASVLGLPVVSAGTTIDYFGTIRARLGYAIDRFLPYITGGVAYGKTATTASILGVQVFDQSSTNWGWTIGAGGEFAITNNWTFKAEYLYVDLGSANVDAVAIAPGLSAGTDSKFNSFRAGVNYKF</sequence>
<feature type="chain" id="PRO_5047542591" evidence="6">
    <location>
        <begin position="21"/>
        <end position="235"/>
    </location>
</feature>
<keyword evidence="2 6" id="KW-0732">Signal</keyword>
<keyword evidence="9" id="KW-1185">Reference proteome</keyword>
<evidence type="ECO:0000313" key="9">
    <source>
        <dbReference type="Proteomes" id="UP001604043"/>
    </source>
</evidence>
<comment type="caution">
    <text evidence="8">The sequence shown here is derived from an EMBL/GenBank/DDBJ whole genome shotgun (WGS) entry which is preliminary data.</text>
</comment>
<dbReference type="PANTHER" id="PTHR34001:SF3">
    <property type="entry name" value="BLL7405 PROTEIN"/>
    <property type="match status" value="1"/>
</dbReference>
<dbReference type="NCBIfam" id="TIGR01414">
    <property type="entry name" value="autotrans_barl"/>
    <property type="match status" value="1"/>
</dbReference>
<protein>
    <submittedName>
        <fullName evidence="8">Outer membrane protein</fullName>
    </submittedName>
</protein>
<evidence type="ECO:0000313" key="8">
    <source>
        <dbReference type="EMBL" id="MFG1255578.1"/>
    </source>
</evidence>
<proteinExistence type="inferred from homology"/>
<dbReference type="InterPro" id="IPR011250">
    <property type="entry name" value="OMP/PagP_B-barrel"/>
</dbReference>
<evidence type="ECO:0000256" key="1">
    <source>
        <dbReference type="ARBA" id="ARBA00004442"/>
    </source>
</evidence>
<gene>
    <name evidence="8" type="ORF">V5F30_25420</name>
</gene>
<evidence type="ECO:0000256" key="4">
    <source>
        <dbReference type="ARBA" id="ARBA00023237"/>
    </source>
</evidence>